<reference evidence="2 3" key="1">
    <citation type="journal article" date="2010" name="Stand. Genomic Sci.">
        <title>Complete genome sequence of Xylanimonas cellulosilytica type strain (XIL07).</title>
        <authorList>
            <person name="Foster B."/>
            <person name="Pukall R."/>
            <person name="Abt B."/>
            <person name="Nolan M."/>
            <person name="Glavina Del Rio T."/>
            <person name="Chen F."/>
            <person name="Lucas S."/>
            <person name="Tice H."/>
            <person name="Pitluck S."/>
            <person name="Cheng J.-F."/>
            <person name="Chertkov O."/>
            <person name="Brettin T."/>
            <person name="Han C."/>
            <person name="Detter J.C."/>
            <person name="Bruce D."/>
            <person name="Goodwin L."/>
            <person name="Ivanova N."/>
            <person name="Mavromatis K."/>
            <person name="Pati A."/>
            <person name="Mikhailova N."/>
            <person name="Chen A."/>
            <person name="Palaniappan K."/>
            <person name="Land M."/>
            <person name="Hauser L."/>
            <person name="Chang Y.-J."/>
            <person name="Jeffries C.D."/>
            <person name="Chain P."/>
            <person name="Rohde M."/>
            <person name="Goeker M."/>
            <person name="Bristow J."/>
            <person name="Eisen J.A."/>
            <person name="Markowitz V."/>
            <person name="Hugenholtz P."/>
            <person name="Kyrpides N.C."/>
            <person name="Klenk H.-P."/>
            <person name="Lapidus A."/>
        </authorList>
    </citation>
    <scope>NUCLEOTIDE SEQUENCE [LARGE SCALE GENOMIC DNA]</scope>
    <source>
        <strain evidence="3">DSM 15894 / CECT 5975 / LMG 20990 / XIL07</strain>
        <plasmid evidence="3">Plasmid pXCEL01</plasmid>
    </source>
</reference>
<evidence type="ECO:0000313" key="2">
    <source>
        <dbReference type="EMBL" id="ACZ32467.1"/>
    </source>
</evidence>
<geneLocation type="plasmid" evidence="2 3">
    <name>pXCEL01</name>
</geneLocation>
<organism evidence="2 3">
    <name type="scientific">Xylanimonas cellulosilytica (strain DSM 15894 / JCM 12276 / CECT 5975 / KCTC 9989 / LMG 20990 / NBRC 107835 / XIL07)</name>
    <dbReference type="NCBI Taxonomy" id="446471"/>
    <lineage>
        <taxon>Bacteria</taxon>
        <taxon>Bacillati</taxon>
        <taxon>Actinomycetota</taxon>
        <taxon>Actinomycetes</taxon>
        <taxon>Micrococcales</taxon>
        <taxon>Promicromonosporaceae</taxon>
        <taxon>Xylanimonas</taxon>
    </lineage>
</organism>
<sequence length="199" mass="20228">MRLMHRPKMLTAVASLAVGLSTLALGVQSAAASEAPGNDSVTTTMVATGYDADVAAAHGYRIEVQPDGTPVAIPVSDEAKAAEAAAITPFTTVGGNCGTSSVVILDAGGGKAAVSTGFNLIRGAVSYGWQVNVTGFAGGYTKNFGGVIANHSTWQGSFTWTVPTSGTYIAKVAESSWALMNNGVICTSAGPVDSEYVYR</sequence>
<protein>
    <recommendedName>
        <fullName evidence="4">Secreted protein</fullName>
    </recommendedName>
</protein>
<dbReference type="EMBL" id="CP001822">
    <property type="protein sequence ID" value="ACZ32467.1"/>
    <property type="molecule type" value="Genomic_DNA"/>
</dbReference>
<proteinExistence type="predicted"/>
<dbReference type="KEGG" id="xce:Xcel_3468"/>
<keyword evidence="2" id="KW-0614">Plasmid</keyword>
<keyword evidence="1" id="KW-0732">Signal</keyword>
<dbReference type="eggNOG" id="ENOG5033FRV">
    <property type="taxonomic scope" value="Bacteria"/>
</dbReference>
<dbReference type="HOGENOM" id="CLU_1371753_0_0_11"/>
<gene>
    <name evidence="2" type="ORF">Xcel_3468</name>
</gene>
<evidence type="ECO:0000313" key="3">
    <source>
        <dbReference type="Proteomes" id="UP000002255"/>
    </source>
</evidence>
<keyword evidence="3" id="KW-1185">Reference proteome</keyword>
<dbReference type="OrthoDB" id="3296020at2"/>
<dbReference type="AlphaFoldDB" id="D1C101"/>
<accession>D1C101</accession>
<name>D1C101_XYLCX</name>
<dbReference type="Proteomes" id="UP000002255">
    <property type="component" value="Plasmid pXCEL01"/>
</dbReference>
<evidence type="ECO:0008006" key="4">
    <source>
        <dbReference type="Google" id="ProtNLM"/>
    </source>
</evidence>
<feature type="chain" id="PRO_5039417019" description="Secreted protein" evidence="1">
    <location>
        <begin position="25"/>
        <end position="199"/>
    </location>
</feature>
<evidence type="ECO:0000256" key="1">
    <source>
        <dbReference type="SAM" id="SignalP"/>
    </source>
</evidence>
<feature type="signal peptide" evidence="1">
    <location>
        <begin position="1"/>
        <end position="24"/>
    </location>
</feature>
<dbReference type="RefSeq" id="WP_012880207.1">
    <property type="nucleotide sequence ID" value="NC_013531.1"/>
</dbReference>